<dbReference type="OrthoDB" id="6430657at2759"/>
<comment type="caution">
    <text evidence="1">The sequence shown here is derived from an EMBL/GenBank/DDBJ whole genome shotgun (WGS) entry which is preliminary data.</text>
</comment>
<organism evidence="1 2">
    <name type="scientific">Araneus ventricosus</name>
    <name type="common">Orbweaver spider</name>
    <name type="synonym">Epeira ventricosa</name>
    <dbReference type="NCBI Taxonomy" id="182803"/>
    <lineage>
        <taxon>Eukaryota</taxon>
        <taxon>Metazoa</taxon>
        <taxon>Ecdysozoa</taxon>
        <taxon>Arthropoda</taxon>
        <taxon>Chelicerata</taxon>
        <taxon>Arachnida</taxon>
        <taxon>Araneae</taxon>
        <taxon>Araneomorphae</taxon>
        <taxon>Entelegynae</taxon>
        <taxon>Araneoidea</taxon>
        <taxon>Araneidae</taxon>
        <taxon>Araneus</taxon>
    </lineage>
</organism>
<sequence>MRFSLPNNWYRDSSRVKFDTRKHSVNNNPSARLPTADTSSFATNFIATSGDGEGNELCPFCGQPETVNPGPEKYQPSHSTSRCVWARGKSHSEIKDILMKKGVCFRCLKDSRYLSRDCKAKLNPSVGKDTMIYCVFLAIIQQ</sequence>
<accession>A0A4Y2NRQ6</accession>
<protein>
    <submittedName>
        <fullName evidence="1">Uncharacterized protein</fullName>
    </submittedName>
</protein>
<name>A0A4Y2NRQ6_ARAVE</name>
<dbReference type="AlphaFoldDB" id="A0A4Y2NRQ6"/>
<gene>
    <name evidence="1" type="ORF">AVEN_182068_1</name>
</gene>
<reference evidence="1 2" key="1">
    <citation type="journal article" date="2019" name="Sci. Rep.">
        <title>Orb-weaving spider Araneus ventricosus genome elucidates the spidroin gene catalogue.</title>
        <authorList>
            <person name="Kono N."/>
            <person name="Nakamura H."/>
            <person name="Ohtoshi R."/>
            <person name="Moran D.A.P."/>
            <person name="Shinohara A."/>
            <person name="Yoshida Y."/>
            <person name="Fujiwara M."/>
            <person name="Mori M."/>
            <person name="Tomita M."/>
            <person name="Arakawa K."/>
        </authorList>
    </citation>
    <scope>NUCLEOTIDE SEQUENCE [LARGE SCALE GENOMIC DNA]</scope>
</reference>
<proteinExistence type="predicted"/>
<dbReference type="EMBL" id="BGPR01009642">
    <property type="protein sequence ID" value="GBN41369.1"/>
    <property type="molecule type" value="Genomic_DNA"/>
</dbReference>
<evidence type="ECO:0000313" key="1">
    <source>
        <dbReference type="EMBL" id="GBN41369.1"/>
    </source>
</evidence>
<evidence type="ECO:0000313" key="2">
    <source>
        <dbReference type="Proteomes" id="UP000499080"/>
    </source>
</evidence>
<keyword evidence="2" id="KW-1185">Reference proteome</keyword>
<dbReference type="Proteomes" id="UP000499080">
    <property type="component" value="Unassembled WGS sequence"/>
</dbReference>